<organism evidence="1 2">
    <name type="scientific">Sinorhizobium meliloti CCNWSX0020</name>
    <dbReference type="NCBI Taxonomy" id="1107881"/>
    <lineage>
        <taxon>Bacteria</taxon>
        <taxon>Pseudomonadati</taxon>
        <taxon>Pseudomonadota</taxon>
        <taxon>Alphaproteobacteria</taxon>
        <taxon>Hyphomicrobiales</taxon>
        <taxon>Rhizobiaceae</taxon>
        <taxon>Sinorhizobium/Ensifer group</taxon>
        <taxon>Sinorhizobium</taxon>
    </lineage>
</organism>
<proteinExistence type="predicted"/>
<evidence type="ECO:0008006" key="3">
    <source>
        <dbReference type="Google" id="ProtNLM"/>
    </source>
</evidence>
<sequence length="131" mass="13709">MNADELERLISRLESLPEASRPVDGHIAVLVGFEKRTVDVIDPKTGDRRTHVQWVSPSGECPATVPSYTADIDAAFQLAQALAPGVAGGCSWTPEGGTALIEGAEACEASTPAIALCMAAIKFKMAQGTRA</sequence>
<protein>
    <recommendedName>
        <fullName evidence="3">Phage ABA sandwich domain-containing protein</fullName>
    </recommendedName>
</protein>
<gene>
    <name evidence="1" type="ORF">SM0020_12175</name>
</gene>
<evidence type="ECO:0000313" key="2">
    <source>
        <dbReference type="Proteomes" id="UP000004038"/>
    </source>
</evidence>
<accession>H0FZ01</accession>
<reference evidence="1 2" key="1">
    <citation type="journal article" date="2012" name="J. Bacteriol.">
        <title>Draft Genome Sequence of Sinorhizobium meliloti CCNWSX0020, a Nitrogen-Fixing Symbiont with Copper Tolerance Capability Isolated from Lead-Zinc Mine Tailings.</title>
        <authorList>
            <person name="Li Z."/>
            <person name="Ma Z."/>
            <person name="Hao X."/>
            <person name="Wei G."/>
        </authorList>
    </citation>
    <scope>NUCLEOTIDE SEQUENCE [LARGE SCALE GENOMIC DNA]</scope>
    <source>
        <strain evidence="1 2">CCNWSX0020</strain>
    </source>
</reference>
<evidence type="ECO:0000313" key="1">
    <source>
        <dbReference type="EMBL" id="EHK77681.1"/>
    </source>
</evidence>
<dbReference type="EMBL" id="AGVV01000019">
    <property type="protein sequence ID" value="EHK77681.1"/>
    <property type="molecule type" value="Genomic_DNA"/>
</dbReference>
<dbReference type="RefSeq" id="WP_004435074.1">
    <property type="nucleotide sequence ID" value="NZ_AGVV01000019.1"/>
</dbReference>
<dbReference type="AlphaFoldDB" id="H0FZ01"/>
<dbReference type="Proteomes" id="UP000004038">
    <property type="component" value="Unassembled WGS sequence"/>
</dbReference>
<name>H0FZ01_RHIML</name>